<accession>A0A2N9LX04</accession>
<evidence type="ECO:0000313" key="2">
    <source>
        <dbReference type="EMBL" id="SPE27760.1"/>
    </source>
</evidence>
<sequence>MNYLVALDSEEANPRPLTRRDALRMIGAAAGACTVLPGSLAFASRAWKPRGEDESLLDDLEHQGCRFFWEQGSADTGQVLDRSRCDLGGACDPRHMASIASTGFGLTALCIADKRRYLPHDAIVERVRTTLNWHLNQMPEVHGFFYHFTDMETGVPFRRTELSSIDTSILLCGVLTAKAHFNDPLIKSLAQQIYERVDWPWMLNGGDTFSMGWHPETGFLKSRWSHYCELMMIYLLAFGSPSHPVSPELWNNFSRPVIHFGGYTFISGNDPLFTHQYSQAWFDFRHRRDAYANYFENSVIATQAHKAYCLSHPEWYSNDCWGVTASDCQRGYTGWEGPPTGEKLDGTVVPSAAAGSLPFLPADCLDVLRAMREKWGGQSWRRYGFVDAFHPASRWYDTDVLGINQGISVLMAENLRSDFVWNTFMRNPECARAMHLAGFRNQA</sequence>
<name>A0A2N9LX04_9BACT</name>
<reference evidence="3" key="1">
    <citation type="submission" date="2018-02" db="EMBL/GenBank/DDBJ databases">
        <authorList>
            <person name="Hausmann B."/>
        </authorList>
    </citation>
    <scope>NUCLEOTIDE SEQUENCE [LARGE SCALE GENOMIC DNA]</scope>
    <source>
        <strain evidence="3">Peat soil MAG SbA5</strain>
    </source>
</reference>
<dbReference type="AlphaFoldDB" id="A0A2N9LX04"/>
<dbReference type="EMBL" id="OKRB01000120">
    <property type="protein sequence ID" value="SPE27760.1"/>
    <property type="molecule type" value="Genomic_DNA"/>
</dbReference>
<organism evidence="2 3">
    <name type="scientific">Candidatus Sulfuritelmatomonas gaucii</name>
    <dbReference type="NCBI Taxonomy" id="2043161"/>
    <lineage>
        <taxon>Bacteria</taxon>
        <taxon>Pseudomonadati</taxon>
        <taxon>Acidobacteriota</taxon>
        <taxon>Terriglobia</taxon>
        <taxon>Terriglobales</taxon>
        <taxon>Acidobacteriaceae</taxon>
        <taxon>Candidatus Sulfuritelmatomonas</taxon>
    </lineage>
</organism>
<gene>
    <name evidence="2" type="ORF">SBA5_600002</name>
</gene>
<dbReference type="Gene3D" id="1.50.10.140">
    <property type="match status" value="1"/>
</dbReference>
<feature type="domain" description="Glycoamylase-like" evidence="1">
    <location>
        <begin position="223"/>
        <end position="428"/>
    </location>
</feature>
<evidence type="ECO:0000259" key="1">
    <source>
        <dbReference type="Pfam" id="PF10091"/>
    </source>
</evidence>
<dbReference type="PROSITE" id="PS51318">
    <property type="entry name" value="TAT"/>
    <property type="match status" value="1"/>
</dbReference>
<dbReference type="Pfam" id="PF10091">
    <property type="entry name" value="Glycoamylase"/>
    <property type="match status" value="1"/>
</dbReference>
<evidence type="ECO:0000313" key="3">
    <source>
        <dbReference type="Proteomes" id="UP000239735"/>
    </source>
</evidence>
<dbReference type="InterPro" id="IPR019282">
    <property type="entry name" value="Glycoamylase-like_cons_dom"/>
</dbReference>
<protein>
    <recommendedName>
        <fullName evidence="1">Glycoamylase-like domain-containing protein</fullName>
    </recommendedName>
</protein>
<dbReference type="InterPro" id="IPR006311">
    <property type="entry name" value="TAT_signal"/>
</dbReference>
<proteinExistence type="predicted"/>
<dbReference type="Proteomes" id="UP000239735">
    <property type="component" value="Unassembled WGS sequence"/>
</dbReference>